<reference evidence="1 2" key="1">
    <citation type="journal article" name="Front. Microbiol.">
        <title>Sugar Metabolism of the First Thermophilic Planctomycete Thermogutta terrifontis: Comparative Genomic and Transcriptomic Approaches.</title>
        <authorList>
            <person name="Elcheninov A.G."/>
            <person name="Menzel P."/>
            <person name="Gudbergsdottir S.R."/>
            <person name="Slesarev A.I."/>
            <person name="Kadnikov V.V."/>
            <person name="Krogh A."/>
            <person name="Bonch-Osmolovskaya E.A."/>
            <person name="Peng X."/>
            <person name="Kublanov I.V."/>
        </authorList>
    </citation>
    <scope>NUCLEOTIDE SEQUENCE [LARGE SCALE GENOMIC DNA]</scope>
    <source>
        <strain evidence="1 2">R1</strain>
    </source>
</reference>
<dbReference type="AlphaFoldDB" id="A0A286RF70"/>
<keyword evidence="2" id="KW-1185">Reference proteome</keyword>
<dbReference type="Proteomes" id="UP000215086">
    <property type="component" value="Chromosome"/>
</dbReference>
<dbReference type="KEGG" id="ttf:THTE_2009"/>
<sequence length="38" mass="3988">MTRAAALTGHFGDPSIESLAGSAMAFIAPAQFRPAIRR</sequence>
<evidence type="ECO:0000313" key="2">
    <source>
        <dbReference type="Proteomes" id="UP000215086"/>
    </source>
</evidence>
<accession>A0A286RF70</accession>
<gene>
    <name evidence="1" type="ORF">THTE_2009</name>
</gene>
<organism evidence="1 2">
    <name type="scientific">Thermogutta terrifontis</name>
    <dbReference type="NCBI Taxonomy" id="1331910"/>
    <lineage>
        <taxon>Bacteria</taxon>
        <taxon>Pseudomonadati</taxon>
        <taxon>Planctomycetota</taxon>
        <taxon>Planctomycetia</taxon>
        <taxon>Pirellulales</taxon>
        <taxon>Thermoguttaceae</taxon>
        <taxon>Thermogutta</taxon>
    </lineage>
</organism>
<evidence type="ECO:0000313" key="1">
    <source>
        <dbReference type="EMBL" id="ASV74611.1"/>
    </source>
</evidence>
<dbReference type="EMBL" id="CP018477">
    <property type="protein sequence ID" value="ASV74611.1"/>
    <property type="molecule type" value="Genomic_DNA"/>
</dbReference>
<name>A0A286RF70_9BACT</name>
<protein>
    <submittedName>
        <fullName evidence="1">Uncharacterized protein</fullName>
    </submittedName>
</protein>
<proteinExistence type="predicted"/>